<dbReference type="PROSITE" id="PS00010">
    <property type="entry name" value="ASX_HYDROXYL"/>
    <property type="match status" value="1"/>
</dbReference>
<dbReference type="PROSITE" id="PS51120">
    <property type="entry name" value="LDLRB"/>
    <property type="match status" value="2"/>
</dbReference>
<dbReference type="PROSITE" id="PS50026">
    <property type="entry name" value="EGF_3"/>
    <property type="match status" value="1"/>
</dbReference>
<sequence>KIIGTDTAGPLGLTIDIITQRIFWIDRRLQRLEFSNYNGGERKIAFYGHDYVPHSLSVGFIDGYAIWSDFTNHSLIRADALNGSNKYVLLPNTINEVISLVIIHPSLQPQVPNPCGINNGGCSHLCLLSINQSYTCACPEYFSFLNNGNNRTCITNCGCNQHRCGPPNERCIPWPAKCNGVNDCEDGSDEPTTCPARLCTSTQFQCRNQNCKPISYVCDGMDDCGDNSDEENCECRCMPGTFRCNSGSCLPMRFRCDGYQQCADGSDELNCGNRTCTHHQFTCANGRCIPASYECDLDNDCGDNSDENAYFCRNRPCRVDQVRCPNSYKCISQMARCNGYNDCGDNSDENLNQCPPCNNASHFRCNNGQCIVRSLQCNHRNDCRDGSDENPATCVYRECSEDEFRCSNGRCIPQRWVCDHDYDCGGGDTSDEAVDCLSRPCPNGRFKCTSGHCISNTSRCDGYPQCRDGSDEAGCPGRNCSDQFTCNNTLCIYRGWICDGDNDCLDNSDEAIELCPTVPCNSTNHFRCTNGRCIYRWRLCDHIDNCGDGSDEDIHGVCRPNPPVTCPEFRCTHTNRCIRYVDLCDEFDDCGDESDELLCNRTTTITCDNRTNHCDQRCHNLPNGRGIVCSCYTGYKYNRESYKCEDINECENVTLNYCSQICVNTKGSFRCECAAGFQPSAVNRSDCHPGDQTIDLLISEPDEIRRLRRNPIEDASRYGVLVEDQHDASFISIDINNRIFYWIDEATSEIYRAHLTPNTISIVLPQALLNEDNNHLIIPSSIDIDWIGQNIYVTDLIHDQTIDLLISQPDEIRRLRRSPIEDASYYGVLVEDQHYASFISIDINNRIFYWIDEATSEIYRAHLTSNTISTVLPQALLNEDNNHLIIPSSIDIDWIGQNLYVTDLIHGCIWVLKNDGRYATKLITNIESPWVITVNPILGILYFINYEHGPVNNSNERIVAIESAYMNGENRTILVDTDIVYPTDLVIDFYQNYRVYWTDEKKESIESMNYDGTDRTIIAHIGIHAPHSLDIFGSHLYWINRNNRSLYTIEKFGRGLSTLVIDKLELPLFVRIYHPLKQIQSVSNSCAIANCSHLCVLKPLNQYECLCPLNTTMQVNGRTCNAPTVDPPGNPVECNCLNGKCVYHVDTNSGHQLAGCLCFRGYTGETCTPPTPTPPPPLKRWIFIIIVSVSLLLIGILTFSLIQLKRKGKLQSIPTPQLPRNIQTIMNNMRNFITRSTDNINTVRFRTARSTTARDQTTTESPAVFPNPMYGAIATASNQPARLAVSSDEPAKLNIEVQQPPSKPSRKATPASPLRQQVHFDPQSKETDHDKANLVVRSGSSDA</sequence>
<keyword evidence="3" id="KW-0254">Endocytosis</keyword>
<dbReference type="Pfam" id="PF00057">
    <property type="entry name" value="Ldl_recept_a"/>
    <property type="match status" value="10"/>
</dbReference>
<feature type="repeat" description="LDL-receptor class B" evidence="14">
    <location>
        <begin position="20"/>
        <end position="62"/>
    </location>
</feature>
<keyword evidence="10" id="KW-0675">Receptor</keyword>
<dbReference type="FunFam" id="4.10.400.10:FF:000034">
    <property type="entry name" value="Low-density lipoprotein receptor-related protein 2"/>
    <property type="match status" value="1"/>
</dbReference>
<evidence type="ECO:0000256" key="6">
    <source>
        <dbReference type="ARBA" id="ARBA00022737"/>
    </source>
</evidence>
<dbReference type="InterPro" id="IPR049883">
    <property type="entry name" value="NOTCH1_EGF-like"/>
</dbReference>
<feature type="disulfide bond" evidence="13">
    <location>
        <begin position="218"/>
        <end position="233"/>
    </location>
</feature>
<dbReference type="GO" id="GO:0006897">
    <property type="term" value="P:endocytosis"/>
    <property type="evidence" value="ECO:0007669"/>
    <property type="project" value="UniProtKB-KW"/>
</dbReference>
<evidence type="ECO:0000256" key="12">
    <source>
        <dbReference type="PROSITE-ProRule" id="PRU00076"/>
    </source>
</evidence>
<dbReference type="SUPFAM" id="SSF57424">
    <property type="entry name" value="LDL receptor-like module"/>
    <property type="match status" value="11"/>
</dbReference>
<evidence type="ECO:0000256" key="10">
    <source>
        <dbReference type="ARBA" id="ARBA00023170"/>
    </source>
</evidence>
<evidence type="ECO:0000256" key="3">
    <source>
        <dbReference type="ARBA" id="ARBA00022583"/>
    </source>
</evidence>
<feature type="compositionally biased region" description="Polar residues" evidence="15">
    <location>
        <begin position="1247"/>
        <end position="1261"/>
    </location>
</feature>
<accession>A0A815EUA0</accession>
<evidence type="ECO:0000256" key="14">
    <source>
        <dbReference type="PROSITE-ProRule" id="PRU00461"/>
    </source>
</evidence>
<feature type="transmembrane region" description="Helical" evidence="16">
    <location>
        <begin position="1181"/>
        <end position="1202"/>
    </location>
</feature>
<dbReference type="SMART" id="SM00181">
    <property type="entry name" value="EGF"/>
    <property type="match status" value="7"/>
</dbReference>
<dbReference type="PANTHER" id="PTHR22722:SF14">
    <property type="entry name" value="MEGALIN, ISOFORM A"/>
    <property type="match status" value="1"/>
</dbReference>
<dbReference type="InterPro" id="IPR000742">
    <property type="entry name" value="EGF"/>
</dbReference>
<feature type="disulfide bond" evidence="13">
    <location>
        <begin position="206"/>
        <end position="224"/>
    </location>
</feature>
<evidence type="ECO:0000256" key="16">
    <source>
        <dbReference type="SAM" id="Phobius"/>
    </source>
</evidence>
<keyword evidence="9 13" id="KW-1015">Disulfide bond</keyword>
<evidence type="ECO:0000256" key="2">
    <source>
        <dbReference type="ARBA" id="ARBA00022536"/>
    </source>
</evidence>
<feature type="disulfide bond" evidence="13">
    <location>
        <begin position="448"/>
        <end position="466"/>
    </location>
</feature>
<dbReference type="FunFam" id="4.10.400.10:FF:000002">
    <property type="entry name" value="Low-density lipoprotein receptor-related protein 1"/>
    <property type="match status" value="1"/>
</dbReference>
<dbReference type="PROSITE" id="PS01186">
    <property type="entry name" value="EGF_2"/>
    <property type="match status" value="1"/>
</dbReference>
<proteinExistence type="predicted"/>
<dbReference type="FunFam" id="2.120.10.30:FF:000241">
    <property type="entry name" value="Low-density lipoprotein receptor-related protein 6"/>
    <property type="match status" value="1"/>
</dbReference>
<dbReference type="InterPro" id="IPR023415">
    <property type="entry name" value="LDLR_class-A_CS"/>
</dbReference>
<dbReference type="SMART" id="SM00179">
    <property type="entry name" value="EGF_CA"/>
    <property type="match status" value="1"/>
</dbReference>
<evidence type="ECO:0000259" key="17">
    <source>
        <dbReference type="PROSITE" id="PS50026"/>
    </source>
</evidence>
<evidence type="ECO:0000313" key="18">
    <source>
        <dbReference type="EMBL" id="CAF1316722.1"/>
    </source>
</evidence>
<feature type="disulfide bond" evidence="13">
    <location>
        <begin position="256"/>
        <end position="271"/>
    </location>
</feature>
<feature type="domain" description="EGF-like" evidence="17">
    <location>
        <begin position="646"/>
        <end position="688"/>
    </location>
</feature>
<dbReference type="GO" id="GO:0043235">
    <property type="term" value="C:receptor complex"/>
    <property type="evidence" value="ECO:0007669"/>
    <property type="project" value="TreeGrafter"/>
</dbReference>
<dbReference type="PANTHER" id="PTHR22722">
    <property type="entry name" value="LOW-DENSITY LIPOPROTEIN RECEPTOR-RELATED PROTEIN 2-RELATED"/>
    <property type="match status" value="1"/>
</dbReference>
<name>A0A815EUA0_9BILA</name>
<comment type="caution">
    <text evidence="18">The sequence shown here is derived from an EMBL/GenBank/DDBJ whole genome shotgun (WGS) entry which is preliminary data.</text>
</comment>
<dbReference type="PROSITE" id="PS01209">
    <property type="entry name" value="LDLRA_1"/>
    <property type="match status" value="6"/>
</dbReference>
<dbReference type="Proteomes" id="UP000663864">
    <property type="component" value="Unassembled WGS sequence"/>
</dbReference>
<keyword evidence="8 16" id="KW-0472">Membrane</keyword>
<dbReference type="InterPro" id="IPR000033">
    <property type="entry name" value="LDLR_classB_rpt"/>
</dbReference>
<evidence type="ECO:0000256" key="1">
    <source>
        <dbReference type="ARBA" id="ARBA00004167"/>
    </source>
</evidence>
<dbReference type="GO" id="GO:0005886">
    <property type="term" value="C:plasma membrane"/>
    <property type="evidence" value="ECO:0007669"/>
    <property type="project" value="TreeGrafter"/>
</dbReference>
<feature type="disulfide bond" evidence="13">
    <location>
        <begin position="460"/>
        <end position="475"/>
    </location>
</feature>
<protein>
    <recommendedName>
        <fullName evidence="17">EGF-like domain-containing protein</fullName>
    </recommendedName>
</protein>
<evidence type="ECO:0000313" key="19">
    <source>
        <dbReference type="Proteomes" id="UP000663864"/>
    </source>
</evidence>
<evidence type="ECO:0000256" key="5">
    <source>
        <dbReference type="ARBA" id="ARBA00022729"/>
    </source>
</evidence>
<dbReference type="Gene3D" id="2.10.25.10">
    <property type="entry name" value="Laminin"/>
    <property type="match status" value="2"/>
</dbReference>
<feature type="disulfide bond" evidence="13">
    <location>
        <begin position="283"/>
        <end position="301"/>
    </location>
</feature>
<feature type="disulfide bond" evidence="13">
    <location>
        <begin position="365"/>
        <end position="383"/>
    </location>
</feature>
<keyword evidence="7 16" id="KW-1133">Transmembrane helix</keyword>
<evidence type="ECO:0000256" key="8">
    <source>
        <dbReference type="ARBA" id="ARBA00023136"/>
    </source>
</evidence>
<dbReference type="InterPro" id="IPR051221">
    <property type="entry name" value="LDLR-related"/>
</dbReference>
<feature type="disulfide bond" evidence="13">
    <location>
        <begin position="486"/>
        <end position="504"/>
    </location>
</feature>
<feature type="disulfide bond" evidence="13">
    <location>
        <begin position="244"/>
        <end position="262"/>
    </location>
</feature>
<feature type="disulfide bond" evidence="13">
    <location>
        <begin position="237"/>
        <end position="249"/>
    </location>
</feature>
<dbReference type="SMART" id="SM00192">
    <property type="entry name" value="LDLa"/>
    <property type="match status" value="11"/>
</dbReference>
<dbReference type="InterPro" id="IPR002172">
    <property type="entry name" value="LDrepeatLR_classA_rpt"/>
</dbReference>
<feature type="disulfide bond" evidence="13">
    <location>
        <begin position="276"/>
        <end position="288"/>
    </location>
</feature>
<evidence type="ECO:0000256" key="11">
    <source>
        <dbReference type="ARBA" id="ARBA00023180"/>
    </source>
</evidence>
<dbReference type="InterPro" id="IPR018097">
    <property type="entry name" value="EGF_Ca-bd_CS"/>
</dbReference>
<feature type="disulfide bond" evidence="13">
    <location>
        <begin position="528"/>
        <end position="546"/>
    </location>
</feature>
<dbReference type="InterPro" id="IPR000152">
    <property type="entry name" value="EGF-type_Asp/Asn_hydroxyl_site"/>
</dbReference>
<feature type="region of interest" description="Disordered" evidence="15">
    <location>
        <begin position="1247"/>
        <end position="1266"/>
    </location>
</feature>
<feature type="disulfide bond" evidence="13">
    <location>
        <begin position="441"/>
        <end position="453"/>
    </location>
</feature>
<dbReference type="FunFam" id="4.10.400.10:FF:000078">
    <property type="entry name" value="low-density lipoprotein receptor-related protein 2"/>
    <property type="match status" value="1"/>
</dbReference>
<evidence type="ECO:0000256" key="15">
    <source>
        <dbReference type="SAM" id="MobiDB-lite"/>
    </source>
</evidence>
<dbReference type="SUPFAM" id="SSF57196">
    <property type="entry name" value="EGF/Laminin"/>
    <property type="match status" value="2"/>
</dbReference>
<comment type="caution">
    <text evidence="12">Lacks conserved residue(s) required for the propagation of feature annotation.</text>
</comment>
<dbReference type="CDD" id="cd00054">
    <property type="entry name" value="EGF_CA"/>
    <property type="match status" value="1"/>
</dbReference>
<keyword evidence="4 16" id="KW-0812">Transmembrane</keyword>
<dbReference type="PROSITE" id="PS50068">
    <property type="entry name" value="LDLRA_2"/>
    <property type="match status" value="11"/>
</dbReference>
<feature type="disulfide bond" evidence="13">
    <location>
        <begin position="406"/>
        <end position="424"/>
    </location>
</feature>
<dbReference type="SUPFAM" id="SSF63825">
    <property type="entry name" value="YWTD domain"/>
    <property type="match status" value="3"/>
</dbReference>
<keyword evidence="5" id="KW-0732">Signal</keyword>
<dbReference type="SMART" id="SM00135">
    <property type="entry name" value="LY"/>
    <property type="match status" value="9"/>
</dbReference>
<feature type="region of interest" description="Disordered" evidence="15">
    <location>
        <begin position="1290"/>
        <end position="1343"/>
    </location>
</feature>
<dbReference type="EMBL" id="CAJNOT010002449">
    <property type="protein sequence ID" value="CAF1316722.1"/>
    <property type="molecule type" value="Genomic_DNA"/>
</dbReference>
<keyword evidence="6" id="KW-0677">Repeat</keyword>
<evidence type="ECO:0000256" key="13">
    <source>
        <dbReference type="PROSITE-ProRule" id="PRU00124"/>
    </source>
</evidence>
<evidence type="ECO:0000256" key="4">
    <source>
        <dbReference type="ARBA" id="ARBA00022692"/>
    </source>
</evidence>
<feature type="disulfide bond" evidence="13">
    <location>
        <begin position="399"/>
        <end position="411"/>
    </location>
</feature>
<evidence type="ECO:0000256" key="7">
    <source>
        <dbReference type="ARBA" id="ARBA00022989"/>
    </source>
</evidence>
<dbReference type="InterPro" id="IPR036055">
    <property type="entry name" value="LDL_receptor-like_sf"/>
</dbReference>
<keyword evidence="11" id="KW-0325">Glycoprotein</keyword>
<dbReference type="PRINTS" id="PR00261">
    <property type="entry name" value="LDLRECEPTOR"/>
</dbReference>
<feature type="compositionally biased region" description="Basic and acidic residues" evidence="15">
    <location>
        <begin position="1322"/>
        <end position="1332"/>
    </location>
</feature>
<feature type="disulfide bond" evidence="13">
    <location>
        <begin position="584"/>
        <end position="599"/>
    </location>
</feature>
<dbReference type="Gene3D" id="4.10.400.10">
    <property type="entry name" value="Low-density Lipoprotein Receptor"/>
    <property type="match status" value="11"/>
</dbReference>
<dbReference type="PROSITE" id="PS01187">
    <property type="entry name" value="EGF_CA"/>
    <property type="match status" value="1"/>
</dbReference>
<dbReference type="InterPro" id="IPR001881">
    <property type="entry name" value="EGF-like_Ca-bd_dom"/>
</dbReference>
<organism evidence="18 19">
    <name type="scientific">Rotaria sordida</name>
    <dbReference type="NCBI Taxonomy" id="392033"/>
    <lineage>
        <taxon>Eukaryota</taxon>
        <taxon>Metazoa</taxon>
        <taxon>Spiralia</taxon>
        <taxon>Gnathifera</taxon>
        <taxon>Rotifera</taxon>
        <taxon>Eurotatoria</taxon>
        <taxon>Bdelloidea</taxon>
        <taxon>Philodinida</taxon>
        <taxon>Philodinidae</taxon>
        <taxon>Rotaria</taxon>
    </lineage>
</organism>
<evidence type="ECO:0000256" key="9">
    <source>
        <dbReference type="ARBA" id="ARBA00023157"/>
    </source>
</evidence>
<dbReference type="GO" id="GO:0005509">
    <property type="term" value="F:calcium ion binding"/>
    <property type="evidence" value="ECO:0007669"/>
    <property type="project" value="InterPro"/>
</dbReference>
<dbReference type="PROSITE" id="PS00022">
    <property type="entry name" value="EGF_1"/>
    <property type="match status" value="1"/>
</dbReference>
<comment type="subcellular location">
    <subcellularLocation>
        <location evidence="1">Membrane</location>
        <topology evidence="1">Single-pass membrane protein</topology>
    </subcellularLocation>
</comment>
<reference evidence="18" key="1">
    <citation type="submission" date="2021-02" db="EMBL/GenBank/DDBJ databases">
        <authorList>
            <person name="Nowell W R."/>
        </authorList>
    </citation>
    <scope>NUCLEOTIDE SEQUENCE</scope>
</reference>
<feature type="repeat" description="LDL-receptor class B" evidence="14">
    <location>
        <begin position="993"/>
        <end position="1035"/>
    </location>
</feature>
<dbReference type="CDD" id="cd00112">
    <property type="entry name" value="LDLa"/>
    <property type="match status" value="11"/>
</dbReference>
<gene>
    <name evidence="18" type="ORF">ZHD862_LOCUS28787</name>
</gene>
<feature type="non-terminal residue" evidence="18">
    <location>
        <position position="1343"/>
    </location>
</feature>
<feature type="disulfide bond" evidence="13">
    <location>
        <begin position="199"/>
        <end position="211"/>
    </location>
</feature>
<dbReference type="Pfam" id="PF07645">
    <property type="entry name" value="EGF_CA"/>
    <property type="match status" value="1"/>
</dbReference>
<dbReference type="Gene3D" id="2.120.10.30">
    <property type="entry name" value="TolB, C-terminal domain"/>
    <property type="match status" value="3"/>
</dbReference>
<keyword evidence="2 12" id="KW-0245">EGF-like domain</keyword>
<dbReference type="InterPro" id="IPR011042">
    <property type="entry name" value="6-blade_b-propeller_TolB-like"/>
</dbReference>